<dbReference type="InterPro" id="IPR002509">
    <property type="entry name" value="NODB_dom"/>
</dbReference>
<comment type="similarity">
    <text evidence="2">Belongs to the polysaccharide deacetylase family.</text>
</comment>
<comment type="function">
    <text evidence="1">Is involved in generating a small heat-stable compound (Nod), an acylated oligomer of N-acetylglucosamine, that stimulates mitosis in various plant protoplasts.</text>
</comment>
<dbReference type="InterPro" id="IPR051398">
    <property type="entry name" value="Polysacch_Deacetylase"/>
</dbReference>
<dbReference type="Pfam" id="PF01522">
    <property type="entry name" value="Polysacc_deac_1"/>
    <property type="match status" value="1"/>
</dbReference>
<feature type="domain" description="NodB homology" evidence="6">
    <location>
        <begin position="93"/>
        <end position="280"/>
    </location>
</feature>
<evidence type="ECO:0000256" key="2">
    <source>
        <dbReference type="ARBA" id="ARBA00010973"/>
    </source>
</evidence>
<evidence type="ECO:0000256" key="5">
    <source>
        <dbReference type="ARBA" id="ARBA00032976"/>
    </source>
</evidence>
<evidence type="ECO:0000256" key="1">
    <source>
        <dbReference type="ARBA" id="ARBA00003236"/>
    </source>
</evidence>
<proteinExistence type="inferred from homology"/>
<dbReference type="RefSeq" id="WP_091578168.1">
    <property type="nucleotide sequence ID" value="NZ_FMXM01000007.1"/>
</dbReference>
<evidence type="ECO:0000256" key="3">
    <source>
        <dbReference type="ARBA" id="ARBA00020071"/>
    </source>
</evidence>
<dbReference type="Proteomes" id="UP000198588">
    <property type="component" value="Unassembled WGS sequence"/>
</dbReference>
<dbReference type="OrthoDB" id="9782872at2"/>
<evidence type="ECO:0000256" key="4">
    <source>
        <dbReference type="ARBA" id="ARBA00022729"/>
    </source>
</evidence>
<dbReference type="GO" id="GO:0016810">
    <property type="term" value="F:hydrolase activity, acting on carbon-nitrogen (but not peptide) bonds"/>
    <property type="evidence" value="ECO:0007669"/>
    <property type="project" value="InterPro"/>
</dbReference>
<name>A0A1G5XUR3_9HYPH</name>
<sequence length="352" mass="37785">MIDGGEAIRKLALNVARYTGLAPLAKPFIGGIGAILMLHRVTATPEKPDSVNRHLNIAPGFLDAVIADMKASGYAFVSMDEAVERIKAGGKGGQFATITADDAYRDNMTEALPMLEKHCAPITIYVAPGLISGTADLWWDVVEDIVNVGTRLTLNTPGGPLTVDCSTPAKKLQANARLHAYLTSEVREEDLRAVLRDLANATGVDADGPRLRTLMNWDEIRGMAAHPLVTIGAHTINHSNLKRLSEADARHEIGAVRGLLQAELGEEPRHFAYPYGYASAVGCREVGFARDAGYTSAVTTRHGVLRAEHAGFLHALPRISVNGRYQSLAHIRTMLSGVTTPLANAGKMLVTI</sequence>
<evidence type="ECO:0000259" key="6">
    <source>
        <dbReference type="Pfam" id="PF01522"/>
    </source>
</evidence>
<dbReference type="EMBL" id="FMXM01000007">
    <property type="protein sequence ID" value="SDA74183.1"/>
    <property type="molecule type" value="Genomic_DNA"/>
</dbReference>
<organism evidence="7 8">
    <name type="scientific">Mesorhizobium qingshengii</name>
    <dbReference type="NCBI Taxonomy" id="1165689"/>
    <lineage>
        <taxon>Bacteria</taxon>
        <taxon>Pseudomonadati</taxon>
        <taxon>Pseudomonadota</taxon>
        <taxon>Alphaproteobacteria</taxon>
        <taxon>Hyphomicrobiales</taxon>
        <taxon>Phyllobacteriaceae</taxon>
        <taxon>Mesorhizobium</taxon>
    </lineage>
</organism>
<dbReference type="GO" id="GO:0005975">
    <property type="term" value="P:carbohydrate metabolic process"/>
    <property type="evidence" value="ECO:0007669"/>
    <property type="project" value="InterPro"/>
</dbReference>
<gene>
    <name evidence="7" type="ORF">SAMN02927914_02589</name>
</gene>
<accession>A0A1G5XUR3</accession>
<dbReference type="PANTHER" id="PTHR34216">
    <property type="match status" value="1"/>
</dbReference>
<dbReference type="CDD" id="cd10968">
    <property type="entry name" value="CE4_Mlr8448_like_5s"/>
    <property type="match status" value="1"/>
</dbReference>
<dbReference type="STRING" id="1165689.SAMN02927914_02589"/>
<dbReference type="AlphaFoldDB" id="A0A1G5XUR3"/>
<dbReference type="PANTHER" id="PTHR34216:SF7">
    <property type="entry name" value="POLY-BETA-1,6-N-ACETYL-D-GLUCOSAMINE N-DEACETYLASE"/>
    <property type="match status" value="1"/>
</dbReference>
<keyword evidence="4" id="KW-0732">Signal</keyword>
<dbReference type="InterPro" id="IPR011330">
    <property type="entry name" value="Glyco_hydro/deAcase_b/a-brl"/>
</dbReference>
<reference evidence="7 8" key="1">
    <citation type="submission" date="2016-10" db="EMBL/GenBank/DDBJ databases">
        <authorList>
            <person name="de Groot N.N."/>
        </authorList>
    </citation>
    <scope>NUCLEOTIDE SEQUENCE [LARGE SCALE GENOMIC DNA]</scope>
    <source>
        <strain evidence="7 8">CGMCC 1.12097</strain>
    </source>
</reference>
<protein>
    <recommendedName>
        <fullName evidence="3">Chitooligosaccharide deacetylase</fullName>
    </recommendedName>
    <alternativeName>
        <fullName evidence="5">Nodulation protein B</fullName>
    </alternativeName>
</protein>
<evidence type="ECO:0000313" key="8">
    <source>
        <dbReference type="Proteomes" id="UP000198588"/>
    </source>
</evidence>
<dbReference type="SUPFAM" id="SSF88713">
    <property type="entry name" value="Glycoside hydrolase/deacetylase"/>
    <property type="match status" value="1"/>
</dbReference>
<evidence type="ECO:0000313" key="7">
    <source>
        <dbReference type="EMBL" id="SDA74183.1"/>
    </source>
</evidence>
<dbReference type="Gene3D" id="3.20.20.370">
    <property type="entry name" value="Glycoside hydrolase/deacetylase"/>
    <property type="match status" value="1"/>
</dbReference>